<protein>
    <submittedName>
        <fullName evidence="2">Uncharacterized protein</fullName>
    </submittedName>
</protein>
<dbReference type="EMBL" id="KV419399">
    <property type="protein sequence ID" value="KZS96496.1"/>
    <property type="molecule type" value="Genomic_DNA"/>
</dbReference>
<sequence length="200" mass="20805">MNLIKGLQKDANAIAENAARAEASLKRFETANKVLSGGLNVAFGVQSILTGAQEIQSGGSQLSGGRMDVATGAFMVAGGVCELATTLESFAALDATGIGEILSAIAIELSIIRIWMGGVDSVAAFGESIIEFIPFLHLDGGAGQQAAIINTIRHAKGLAVGVQVARRTDVSPDPHNEGIETSDYKIITLDADVKQIPDHY</sequence>
<gene>
    <name evidence="2" type="ORF">SISNIDRAFT_317236</name>
</gene>
<evidence type="ECO:0000256" key="1">
    <source>
        <dbReference type="SAM" id="Coils"/>
    </source>
</evidence>
<dbReference type="AlphaFoldDB" id="A0A164Y1N4"/>
<reference evidence="2 3" key="1">
    <citation type="journal article" date="2016" name="Mol. Biol. Evol.">
        <title>Comparative Genomics of Early-Diverging Mushroom-Forming Fungi Provides Insights into the Origins of Lignocellulose Decay Capabilities.</title>
        <authorList>
            <person name="Nagy L.G."/>
            <person name="Riley R."/>
            <person name="Tritt A."/>
            <person name="Adam C."/>
            <person name="Daum C."/>
            <person name="Floudas D."/>
            <person name="Sun H."/>
            <person name="Yadav J.S."/>
            <person name="Pangilinan J."/>
            <person name="Larsson K.H."/>
            <person name="Matsuura K."/>
            <person name="Barry K."/>
            <person name="Labutti K."/>
            <person name="Kuo R."/>
            <person name="Ohm R.A."/>
            <person name="Bhattacharya S.S."/>
            <person name="Shirouzu T."/>
            <person name="Yoshinaga Y."/>
            <person name="Martin F.M."/>
            <person name="Grigoriev I.V."/>
            <person name="Hibbett D.S."/>
        </authorList>
    </citation>
    <scope>NUCLEOTIDE SEQUENCE [LARGE SCALE GENOMIC DNA]</scope>
    <source>
        <strain evidence="2 3">HHB9708</strain>
    </source>
</reference>
<dbReference type="OrthoDB" id="10608690at2759"/>
<name>A0A164Y1N4_9AGAM</name>
<keyword evidence="3" id="KW-1185">Reference proteome</keyword>
<keyword evidence="1" id="KW-0175">Coiled coil</keyword>
<dbReference type="Proteomes" id="UP000076722">
    <property type="component" value="Unassembled WGS sequence"/>
</dbReference>
<proteinExistence type="predicted"/>
<organism evidence="2 3">
    <name type="scientific">Sistotremastrum niveocremeum HHB9708</name>
    <dbReference type="NCBI Taxonomy" id="1314777"/>
    <lineage>
        <taxon>Eukaryota</taxon>
        <taxon>Fungi</taxon>
        <taxon>Dikarya</taxon>
        <taxon>Basidiomycota</taxon>
        <taxon>Agaricomycotina</taxon>
        <taxon>Agaricomycetes</taxon>
        <taxon>Sistotremastrales</taxon>
        <taxon>Sistotremastraceae</taxon>
        <taxon>Sertulicium</taxon>
        <taxon>Sertulicium niveocremeum</taxon>
    </lineage>
</organism>
<evidence type="ECO:0000313" key="3">
    <source>
        <dbReference type="Proteomes" id="UP000076722"/>
    </source>
</evidence>
<evidence type="ECO:0000313" key="2">
    <source>
        <dbReference type="EMBL" id="KZS96496.1"/>
    </source>
</evidence>
<feature type="coiled-coil region" evidence="1">
    <location>
        <begin position="4"/>
        <end position="31"/>
    </location>
</feature>
<accession>A0A164Y1N4</accession>